<dbReference type="EMBL" id="VCGU01000458">
    <property type="protein sequence ID" value="TRY62732.1"/>
    <property type="molecule type" value="Genomic_DNA"/>
</dbReference>
<keyword evidence="3" id="KW-1133">Transmembrane helix</keyword>
<evidence type="ECO:0000256" key="6">
    <source>
        <dbReference type="ARBA" id="ARBA00023170"/>
    </source>
</evidence>
<dbReference type="Pfam" id="PF01094">
    <property type="entry name" value="ANF_receptor"/>
    <property type="match status" value="1"/>
</dbReference>
<dbReference type="SUPFAM" id="SSF53822">
    <property type="entry name" value="Periplasmic binding protein-like I"/>
    <property type="match status" value="1"/>
</dbReference>
<gene>
    <name evidence="10" type="ORF">TCAL_16597</name>
</gene>
<dbReference type="InterPro" id="IPR002455">
    <property type="entry name" value="GPCR3_GABA-B"/>
</dbReference>
<name>A0A553NBA8_TIGCA</name>
<evidence type="ECO:0000256" key="5">
    <source>
        <dbReference type="ARBA" id="ARBA00023136"/>
    </source>
</evidence>
<keyword evidence="4" id="KW-0297">G-protein coupled receptor</keyword>
<reference evidence="10 11" key="1">
    <citation type="journal article" date="2018" name="Nat. Ecol. Evol.">
        <title>Genomic signatures of mitonuclear coevolution across populations of Tigriopus californicus.</title>
        <authorList>
            <person name="Barreto F.S."/>
            <person name="Watson E.T."/>
            <person name="Lima T.G."/>
            <person name="Willett C.S."/>
            <person name="Edmands S."/>
            <person name="Li W."/>
            <person name="Burton R.S."/>
        </authorList>
    </citation>
    <scope>NUCLEOTIDE SEQUENCE [LARGE SCALE GENOMIC DNA]</scope>
    <source>
        <strain evidence="10 11">San Diego</strain>
    </source>
</reference>
<keyword evidence="7" id="KW-0325">Glycoprotein</keyword>
<evidence type="ECO:0000256" key="2">
    <source>
        <dbReference type="ARBA" id="ARBA00022692"/>
    </source>
</evidence>
<dbReference type="GO" id="GO:0004965">
    <property type="term" value="F:G protein-coupled GABA receptor activity"/>
    <property type="evidence" value="ECO:0007669"/>
    <property type="project" value="InterPro"/>
</dbReference>
<accession>A0A553NBA8</accession>
<keyword evidence="5" id="KW-0472">Membrane</keyword>
<dbReference type="AlphaFoldDB" id="A0A553NBA8"/>
<dbReference type="GO" id="GO:0007214">
    <property type="term" value="P:gamma-aminobutyric acid signaling pathway"/>
    <property type="evidence" value="ECO:0007669"/>
    <property type="project" value="TreeGrafter"/>
</dbReference>
<dbReference type="PANTHER" id="PTHR10519">
    <property type="entry name" value="GABA-B RECEPTOR"/>
    <property type="match status" value="1"/>
</dbReference>
<evidence type="ECO:0000256" key="8">
    <source>
        <dbReference type="ARBA" id="ARBA00023224"/>
    </source>
</evidence>
<dbReference type="PRINTS" id="PR01176">
    <property type="entry name" value="GABABRECEPTR"/>
</dbReference>
<dbReference type="InterPro" id="IPR028082">
    <property type="entry name" value="Peripla_BP_I"/>
</dbReference>
<feature type="domain" description="Receptor ligand binding region" evidence="9">
    <location>
        <begin position="20"/>
        <end position="108"/>
    </location>
</feature>
<keyword evidence="2" id="KW-0812">Transmembrane</keyword>
<evidence type="ECO:0000256" key="3">
    <source>
        <dbReference type="ARBA" id="ARBA00022989"/>
    </source>
</evidence>
<dbReference type="STRING" id="6832.A0A553NBA8"/>
<evidence type="ECO:0000313" key="11">
    <source>
        <dbReference type="Proteomes" id="UP000318571"/>
    </source>
</evidence>
<keyword evidence="8" id="KW-0807">Transducer</keyword>
<organism evidence="10 11">
    <name type="scientific">Tigriopus californicus</name>
    <name type="common">Marine copepod</name>
    <dbReference type="NCBI Taxonomy" id="6832"/>
    <lineage>
        <taxon>Eukaryota</taxon>
        <taxon>Metazoa</taxon>
        <taxon>Ecdysozoa</taxon>
        <taxon>Arthropoda</taxon>
        <taxon>Crustacea</taxon>
        <taxon>Multicrustacea</taxon>
        <taxon>Hexanauplia</taxon>
        <taxon>Copepoda</taxon>
        <taxon>Harpacticoida</taxon>
        <taxon>Harpacticidae</taxon>
        <taxon>Tigriopus</taxon>
    </lineage>
</organism>
<evidence type="ECO:0000259" key="9">
    <source>
        <dbReference type="Pfam" id="PF01094"/>
    </source>
</evidence>
<comment type="caution">
    <text evidence="10">The sequence shown here is derived from an EMBL/GenBank/DDBJ whole genome shotgun (WGS) entry which is preliminary data.</text>
</comment>
<dbReference type="Proteomes" id="UP000318571">
    <property type="component" value="Chromosome 10"/>
</dbReference>
<dbReference type="InterPro" id="IPR001828">
    <property type="entry name" value="ANF_lig-bd_rcpt"/>
</dbReference>
<proteinExistence type="predicted"/>
<dbReference type="GO" id="GO:0038039">
    <property type="term" value="C:G protein-coupled receptor heterodimeric complex"/>
    <property type="evidence" value="ECO:0007669"/>
    <property type="project" value="TreeGrafter"/>
</dbReference>
<dbReference type="OMA" id="MYWNDSG"/>
<evidence type="ECO:0000256" key="1">
    <source>
        <dbReference type="ARBA" id="ARBA00004370"/>
    </source>
</evidence>
<evidence type="ECO:0000256" key="4">
    <source>
        <dbReference type="ARBA" id="ARBA00023040"/>
    </source>
</evidence>
<evidence type="ECO:0000256" key="7">
    <source>
        <dbReference type="ARBA" id="ARBA00023180"/>
    </source>
</evidence>
<protein>
    <recommendedName>
        <fullName evidence="9">Receptor ligand binding region domain-containing protein</fullName>
    </recommendedName>
</protein>
<keyword evidence="6" id="KW-0675">Receptor</keyword>
<dbReference type="Gene3D" id="3.40.50.2300">
    <property type="match status" value="1"/>
</dbReference>
<evidence type="ECO:0000313" key="10">
    <source>
        <dbReference type="EMBL" id="TRY62732.1"/>
    </source>
</evidence>
<sequence length="109" mass="11837">MDENVLTDFFPRVLSIQKACEPAAHLALEDVNNYPNLLPGYHLNMYWNDSGCDAGKGAAVMYDLLYSKPQKVLLLAGCSTVCTTVSEASQLFNLVTVCYGASSPALSNR</sequence>
<keyword evidence="11" id="KW-1185">Reference proteome</keyword>
<comment type="subcellular location">
    <subcellularLocation>
        <location evidence="1">Membrane</location>
    </subcellularLocation>
</comment>
<dbReference type="PANTHER" id="PTHR10519:SF77">
    <property type="entry name" value="GAMMA-AMINOBUTYRIC ACID TYPE B RECEPTOR SUBUNIT 1"/>
    <property type="match status" value="1"/>
</dbReference>